<dbReference type="EMBL" id="BART01008592">
    <property type="protein sequence ID" value="GAG55506.1"/>
    <property type="molecule type" value="Genomic_DNA"/>
</dbReference>
<evidence type="ECO:0000313" key="2">
    <source>
        <dbReference type="EMBL" id="GAG55506.1"/>
    </source>
</evidence>
<reference evidence="2" key="1">
    <citation type="journal article" date="2014" name="Front. Microbiol.">
        <title>High frequency of phylogenetically diverse reductive dehalogenase-homologous genes in deep subseafloor sedimentary metagenomes.</title>
        <authorList>
            <person name="Kawai M."/>
            <person name="Futagami T."/>
            <person name="Toyoda A."/>
            <person name="Takaki Y."/>
            <person name="Nishi S."/>
            <person name="Hori S."/>
            <person name="Arai W."/>
            <person name="Tsubouchi T."/>
            <person name="Morono Y."/>
            <person name="Uchiyama I."/>
            <person name="Ito T."/>
            <person name="Fujiyama A."/>
            <person name="Inagaki F."/>
            <person name="Takami H."/>
        </authorList>
    </citation>
    <scope>NUCLEOTIDE SEQUENCE</scope>
    <source>
        <strain evidence="2">Expedition CK06-06</strain>
    </source>
</reference>
<feature type="region of interest" description="Disordered" evidence="1">
    <location>
        <begin position="1"/>
        <end position="24"/>
    </location>
</feature>
<evidence type="ECO:0000256" key="1">
    <source>
        <dbReference type="SAM" id="MobiDB-lite"/>
    </source>
</evidence>
<dbReference type="AlphaFoldDB" id="X1A5N1"/>
<comment type="caution">
    <text evidence="2">The sequence shown here is derived from an EMBL/GenBank/DDBJ whole genome shotgun (WGS) entry which is preliminary data.</text>
</comment>
<organism evidence="2">
    <name type="scientific">marine sediment metagenome</name>
    <dbReference type="NCBI Taxonomy" id="412755"/>
    <lineage>
        <taxon>unclassified sequences</taxon>
        <taxon>metagenomes</taxon>
        <taxon>ecological metagenomes</taxon>
    </lineage>
</organism>
<name>X1A5N1_9ZZZZ</name>
<sequence length="142" mass="16838">MEISKEKNNSKNNNSKDPEDERLSFTDEEIANLKIGSKKFEELKKLYEDQTDKYAEWRGTITEGFKKWLKGEKIYDRDKERISLYVSEDTKTKWQDFKESHDYSTISALIRDSVDYYIEQKSDFLSGRLQGMNEKTISNISH</sequence>
<gene>
    <name evidence="2" type="ORF">S01H4_19296</name>
</gene>
<proteinExistence type="predicted"/>
<feature type="non-terminal residue" evidence="2">
    <location>
        <position position="142"/>
    </location>
</feature>
<protein>
    <submittedName>
        <fullName evidence="2">Uncharacterized protein</fullName>
    </submittedName>
</protein>
<accession>X1A5N1</accession>